<name>A0ABT8R7K9_9BACT</name>
<dbReference type="EMBL" id="JAUKPO010000004">
    <property type="protein sequence ID" value="MDO1446665.1"/>
    <property type="molecule type" value="Genomic_DNA"/>
</dbReference>
<evidence type="ECO:0000256" key="4">
    <source>
        <dbReference type="ARBA" id="ARBA00022723"/>
    </source>
</evidence>
<comment type="catalytic activity">
    <reaction evidence="1 7">
        <text>a myo-inositol phosphate + H2O = myo-inositol + phosphate</text>
        <dbReference type="Rhea" id="RHEA:24056"/>
        <dbReference type="ChEBI" id="CHEBI:15377"/>
        <dbReference type="ChEBI" id="CHEBI:17268"/>
        <dbReference type="ChEBI" id="CHEBI:43474"/>
        <dbReference type="ChEBI" id="CHEBI:84139"/>
        <dbReference type="EC" id="3.1.3.25"/>
    </reaction>
</comment>
<dbReference type="CDD" id="cd01639">
    <property type="entry name" value="IMPase"/>
    <property type="match status" value="1"/>
</dbReference>
<evidence type="ECO:0000313" key="8">
    <source>
        <dbReference type="EMBL" id="MDO1446665.1"/>
    </source>
</evidence>
<dbReference type="PANTHER" id="PTHR20854">
    <property type="entry name" value="INOSITOL MONOPHOSPHATASE"/>
    <property type="match status" value="1"/>
</dbReference>
<keyword evidence="4 7" id="KW-0479">Metal-binding</keyword>
<keyword evidence="9" id="KW-1185">Reference proteome</keyword>
<keyword evidence="6 7" id="KW-0460">Magnesium</keyword>
<evidence type="ECO:0000256" key="1">
    <source>
        <dbReference type="ARBA" id="ARBA00001033"/>
    </source>
</evidence>
<dbReference type="PANTHER" id="PTHR20854:SF4">
    <property type="entry name" value="INOSITOL-1-MONOPHOSPHATASE-RELATED"/>
    <property type="match status" value="1"/>
</dbReference>
<comment type="cofactor">
    <cofactor evidence="2 7">
        <name>Mg(2+)</name>
        <dbReference type="ChEBI" id="CHEBI:18420"/>
    </cofactor>
</comment>
<dbReference type="SUPFAM" id="SSF56655">
    <property type="entry name" value="Carbohydrate phosphatase"/>
    <property type="match status" value="1"/>
</dbReference>
<dbReference type="InterPro" id="IPR020550">
    <property type="entry name" value="Inositol_monophosphatase_CS"/>
</dbReference>
<proteinExistence type="inferred from homology"/>
<dbReference type="InterPro" id="IPR020583">
    <property type="entry name" value="Inositol_monoP_metal-BS"/>
</dbReference>
<dbReference type="InterPro" id="IPR000760">
    <property type="entry name" value="Inositol_monophosphatase-like"/>
</dbReference>
<protein>
    <recommendedName>
        <fullName evidence="7">Inositol-1-monophosphatase</fullName>
        <ecNumber evidence="7">3.1.3.25</ecNumber>
    </recommendedName>
</protein>
<organism evidence="8 9">
    <name type="scientific">Rhodocytophaga aerolata</name>
    <dbReference type="NCBI Taxonomy" id="455078"/>
    <lineage>
        <taxon>Bacteria</taxon>
        <taxon>Pseudomonadati</taxon>
        <taxon>Bacteroidota</taxon>
        <taxon>Cytophagia</taxon>
        <taxon>Cytophagales</taxon>
        <taxon>Rhodocytophagaceae</taxon>
        <taxon>Rhodocytophaga</taxon>
    </lineage>
</organism>
<evidence type="ECO:0000256" key="6">
    <source>
        <dbReference type="ARBA" id="ARBA00022842"/>
    </source>
</evidence>
<dbReference type="PRINTS" id="PR00377">
    <property type="entry name" value="IMPHPHTASES"/>
</dbReference>
<comment type="caution">
    <text evidence="8">The sequence shown here is derived from an EMBL/GenBank/DDBJ whole genome shotgun (WGS) entry which is preliminary data.</text>
</comment>
<dbReference type="Proteomes" id="UP001168528">
    <property type="component" value="Unassembled WGS sequence"/>
</dbReference>
<evidence type="ECO:0000256" key="3">
    <source>
        <dbReference type="ARBA" id="ARBA00009759"/>
    </source>
</evidence>
<evidence type="ECO:0000256" key="5">
    <source>
        <dbReference type="ARBA" id="ARBA00022801"/>
    </source>
</evidence>
<dbReference type="RefSeq" id="WP_302037462.1">
    <property type="nucleotide sequence ID" value="NZ_JAUKPO010000004.1"/>
</dbReference>
<dbReference type="PROSITE" id="PS00629">
    <property type="entry name" value="IMP_1"/>
    <property type="match status" value="1"/>
</dbReference>
<dbReference type="Pfam" id="PF00459">
    <property type="entry name" value="Inositol_P"/>
    <property type="match status" value="1"/>
</dbReference>
<reference evidence="8" key="1">
    <citation type="submission" date="2023-07" db="EMBL/GenBank/DDBJ databases">
        <title>The genome sequence of Rhodocytophaga aerolata KACC 12507.</title>
        <authorList>
            <person name="Zhang X."/>
        </authorList>
    </citation>
    <scope>NUCLEOTIDE SEQUENCE</scope>
    <source>
        <strain evidence="8">KACC 12507</strain>
    </source>
</reference>
<keyword evidence="5 7" id="KW-0378">Hydrolase</keyword>
<sequence>MNLEAICQQVVELAHQVGAFISQEAASFDVSKLEYKGTNNLVSYVDKEAEKAIIQGLTGILPDAGFIGEEGTSDYRSETTNWIIDPLDGTTNFVHGLPPYAISIALLHEGQLLVGVVYELNLKECFYAWKGGGAYCNGKPIKVSQASSVNDSLIATGFPYNAHGKMDIYLAVLKEFMQKSHGVRRLGSAATDLAYVAAGRFEAFYEYNLNAWDVAAGILLVQEAGGKVTDFDGKDNYIFGGRLIASGHIGDDMLKLINKHWKND</sequence>
<dbReference type="Gene3D" id="3.30.540.10">
    <property type="entry name" value="Fructose-1,6-Bisphosphatase, subunit A, domain 1"/>
    <property type="match status" value="1"/>
</dbReference>
<dbReference type="InterPro" id="IPR022337">
    <property type="entry name" value="Inositol_monophosphatase_SuhB"/>
</dbReference>
<accession>A0ABT8R7K9</accession>
<dbReference type="PROSITE" id="PS00630">
    <property type="entry name" value="IMP_2"/>
    <property type="match status" value="1"/>
</dbReference>
<dbReference type="Gene3D" id="3.40.190.80">
    <property type="match status" value="1"/>
</dbReference>
<dbReference type="EC" id="3.1.3.25" evidence="7"/>
<evidence type="ECO:0000256" key="7">
    <source>
        <dbReference type="RuleBase" id="RU364068"/>
    </source>
</evidence>
<dbReference type="GO" id="GO:0016787">
    <property type="term" value="F:hydrolase activity"/>
    <property type="evidence" value="ECO:0007669"/>
    <property type="project" value="UniProtKB-KW"/>
</dbReference>
<evidence type="ECO:0000313" key="9">
    <source>
        <dbReference type="Proteomes" id="UP001168528"/>
    </source>
</evidence>
<evidence type="ECO:0000256" key="2">
    <source>
        <dbReference type="ARBA" id="ARBA00001946"/>
    </source>
</evidence>
<dbReference type="PRINTS" id="PR01959">
    <property type="entry name" value="SBIMPHPHTASE"/>
</dbReference>
<comment type="similarity">
    <text evidence="3 7">Belongs to the inositol monophosphatase superfamily.</text>
</comment>
<dbReference type="InterPro" id="IPR033942">
    <property type="entry name" value="IMPase"/>
</dbReference>
<gene>
    <name evidence="8" type="ORF">Q0590_10410</name>
</gene>